<feature type="domain" description="ABC transporter" evidence="5">
    <location>
        <begin position="7"/>
        <end position="247"/>
    </location>
</feature>
<evidence type="ECO:0000256" key="4">
    <source>
        <dbReference type="ARBA" id="ARBA00022840"/>
    </source>
</evidence>
<dbReference type="PANTHER" id="PTHR42734">
    <property type="entry name" value="METAL TRANSPORT SYSTEM ATP-BINDING PROTEIN TM_0124-RELATED"/>
    <property type="match status" value="1"/>
</dbReference>
<evidence type="ECO:0000313" key="6">
    <source>
        <dbReference type="EMBL" id="RNL40400.1"/>
    </source>
</evidence>
<keyword evidence="4" id="KW-0067">ATP-binding</keyword>
<comment type="caution">
    <text evidence="6">The sequence shown here is derived from an EMBL/GenBank/DDBJ whole genome shotgun (WGS) entry which is preliminary data.</text>
</comment>
<dbReference type="InterPro" id="IPR050153">
    <property type="entry name" value="Metal_Ion_Import_ABC"/>
</dbReference>
<name>A0A3N0B0L7_9ACTN</name>
<dbReference type="SUPFAM" id="SSF52540">
    <property type="entry name" value="P-loop containing nucleoside triphosphate hydrolases"/>
    <property type="match status" value="1"/>
</dbReference>
<dbReference type="EMBL" id="QIBX01000007">
    <property type="protein sequence ID" value="RNL40400.1"/>
    <property type="molecule type" value="Genomic_DNA"/>
</dbReference>
<evidence type="ECO:0000256" key="1">
    <source>
        <dbReference type="ARBA" id="ARBA00005417"/>
    </source>
</evidence>
<dbReference type="SMART" id="SM00382">
    <property type="entry name" value="AAA"/>
    <property type="match status" value="1"/>
</dbReference>
<dbReference type="RefSeq" id="WP_123208756.1">
    <property type="nucleotide sequence ID" value="NZ_JBHTHO010000015.1"/>
</dbReference>
<dbReference type="GO" id="GO:0016887">
    <property type="term" value="F:ATP hydrolysis activity"/>
    <property type="evidence" value="ECO:0007669"/>
    <property type="project" value="InterPro"/>
</dbReference>
<dbReference type="InterPro" id="IPR003439">
    <property type="entry name" value="ABC_transporter-like_ATP-bd"/>
</dbReference>
<dbReference type="Gene3D" id="3.40.50.300">
    <property type="entry name" value="P-loop containing nucleotide triphosphate hydrolases"/>
    <property type="match status" value="1"/>
</dbReference>
<gene>
    <name evidence="6" type="ORF">DMP06_05570</name>
</gene>
<reference evidence="7" key="1">
    <citation type="submission" date="2018-05" db="EMBL/GenBank/DDBJ databases">
        <title>Genome Sequencing of selected type strains of the family Eggerthellaceae.</title>
        <authorList>
            <person name="Danylec N."/>
            <person name="Stoll D.A."/>
            <person name="Doetsch A."/>
            <person name="Huch M."/>
        </authorList>
    </citation>
    <scope>NUCLEOTIDE SEQUENCE [LARGE SCALE GENOMIC DNA]</scope>
    <source>
        <strain evidence="7">DSM 24851</strain>
    </source>
</reference>
<dbReference type="OrthoDB" id="3175865at2"/>
<comment type="similarity">
    <text evidence="1">Belongs to the ABC transporter superfamily.</text>
</comment>
<evidence type="ECO:0000259" key="5">
    <source>
        <dbReference type="PROSITE" id="PS50893"/>
    </source>
</evidence>
<dbReference type="PANTHER" id="PTHR42734:SF5">
    <property type="entry name" value="IRON TRANSPORT SYSTEM ATP-BINDING PROTEIN HI_0361-RELATED"/>
    <property type="match status" value="1"/>
</dbReference>
<keyword evidence="2" id="KW-0813">Transport</keyword>
<protein>
    <submittedName>
        <fullName evidence="6">ABC transporter</fullName>
    </submittedName>
</protein>
<evidence type="ECO:0000313" key="7">
    <source>
        <dbReference type="Proteomes" id="UP000269591"/>
    </source>
</evidence>
<dbReference type="GO" id="GO:0005524">
    <property type="term" value="F:ATP binding"/>
    <property type="evidence" value="ECO:0007669"/>
    <property type="project" value="UniProtKB-KW"/>
</dbReference>
<dbReference type="InterPro" id="IPR003593">
    <property type="entry name" value="AAA+_ATPase"/>
</dbReference>
<keyword evidence="3" id="KW-0547">Nucleotide-binding</keyword>
<dbReference type="InterPro" id="IPR027417">
    <property type="entry name" value="P-loop_NTPase"/>
</dbReference>
<accession>A0A3N0B0L7</accession>
<organism evidence="6 7">
    <name type="scientific">Slackia equolifaciens</name>
    <dbReference type="NCBI Taxonomy" id="498718"/>
    <lineage>
        <taxon>Bacteria</taxon>
        <taxon>Bacillati</taxon>
        <taxon>Actinomycetota</taxon>
        <taxon>Coriobacteriia</taxon>
        <taxon>Eggerthellales</taxon>
        <taxon>Eggerthellaceae</taxon>
        <taxon>Slackia</taxon>
    </lineage>
</organism>
<evidence type="ECO:0000256" key="2">
    <source>
        <dbReference type="ARBA" id="ARBA00022448"/>
    </source>
</evidence>
<keyword evidence="7" id="KW-1185">Reference proteome</keyword>
<dbReference type="Proteomes" id="UP000269591">
    <property type="component" value="Unassembled WGS sequence"/>
</dbReference>
<proteinExistence type="inferred from homology"/>
<sequence>MTGQPLFEMHDVSVVRAGRTILHVDDFALAEGEHIALLGPNGAGKSTFIQLFTREVMPLHRDNPPVRFRGNPRPTLADVKSCVGVVSATMHDQVRVHLPVIDIVSGGVFGTLGLPRHVQVSDAVIVKARESLARLGIADLSDRDVMTLSTGQVRRVLVARELVHDPEVLVFDEPCTGLDPEGMYHVRDAMRTLASEGCSVVLVTHYPEDIIPAIDRVLLIKEAAIIADGPKKELLNSQEMTNLFGVPLAVDEADGWYSMRGTY</sequence>
<evidence type="ECO:0000256" key="3">
    <source>
        <dbReference type="ARBA" id="ARBA00022741"/>
    </source>
</evidence>
<dbReference type="Pfam" id="PF00005">
    <property type="entry name" value="ABC_tran"/>
    <property type="match status" value="1"/>
</dbReference>
<dbReference type="AlphaFoldDB" id="A0A3N0B0L7"/>
<dbReference type="PROSITE" id="PS50893">
    <property type="entry name" value="ABC_TRANSPORTER_2"/>
    <property type="match status" value="1"/>
</dbReference>